<dbReference type="Pfam" id="PF01554">
    <property type="entry name" value="MatE"/>
    <property type="match status" value="2"/>
</dbReference>
<comment type="subcellular location">
    <subcellularLocation>
        <location evidence="2">Cell membrane</location>
        <topology evidence="2">Multi-pass membrane protein</topology>
    </subcellularLocation>
</comment>
<feature type="transmembrane region" description="Helical" evidence="13">
    <location>
        <begin position="366"/>
        <end position="385"/>
    </location>
</feature>
<feature type="transmembrane region" description="Helical" evidence="13">
    <location>
        <begin position="323"/>
        <end position="346"/>
    </location>
</feature>
<feature type="transmembrane region" description="Helical" evidence="13">
    <location>
        <begin position="261"/>
        <end position="280"/>
    </location>
</feature>
<feature type="transmembrane region" description="Helical" evidence="13">
    <location>
        <begin position="170"/>
        <end position="194"/>
    </location>
</feature>
<keyword evidence="11 13" id="KW-0472">Membrane</keyword>
<evidence type="ECO:0000256" key="13">
    <source>
        <dbReference type="SAM" id="Phobius"/>
    </source>
</evidence>
<evidence type="ECO:0000256" key="1">
    <source>
        <dbReference type="ARBA" id="ARBA00003408"/>
    </source>
</evidence>
<keyword evidence="15" id="KW-1185">Reference proteome</keyword>
<evidence type="ECO:0000256" key="10">
    <source>
        <dbReference type="ARBA" id="ARBA00023065"/>
    </source>
</evidence>
<keyword evidence="9 13" id="KW-1133">Transmembrane helix</keyword>
<dbReference type="PANTHER" id="PTHR43298:SF2">
    <property type="entry name" value="FMN_FAD EXPORTER YEEO-RELATED"/>
    <property type="match status" value="1"/>
</dbReference>
<evidence type="ECO:0000256" key="3">
    <source>
        <dbReference type="ARBA" id="ARBA00010199"/>
    </source>
</evidence>
<dbReference type="InterPro" id="IPR048279">
    <property type="entry name" value="MdtK-like"/>
</dbReference>
<dbReference type="Proteomes" id="UP000180194">
    <property type="component" value="Unassembled WGS sequence"/>
</dbReference>
<dbReference type="InterPro" id="IPR002528">
    <property type="entry name" value="MATE_fam"/>
</dbReference>
<evidence type="ECO:0000313" key="15">
    <source>
        <dbReference type="Proteomes" id="UP000180194"/>
    </source>
</evidence>
<dbReference type="RefSeq" id="WP_071158599.1">
    <property type="nucleotide sequence ID" value="NZ_MBRJ01000040.1"/>
</dbReference>
<evidence type="ECO:0000256" key="12">
    <source>
        <dbReference type="ARBA" id="ARBA00031636"/>
    </source>
</evidence>
<organism evidence="14 15">
    <name type="scientific">Cytobacillus oceanisediminis</name>
    <dbReference type="NCBI Taxonomy" id="665099"/>
    <lineage>
        <taxon>Bacteria</taxon>
        <taxon>Bacillati</taxon>
        <taxon>Bacillota</taxon>
        <taxon>Bacilli</taxon>
        <taxon>Bacillales</taxon>
        <taxon>Bacillaceae</taxon>
        <taxon>Cytobacillus</taxon>
    </lineage>
</organism>
<evidence type="ECO:0000256" key="6">
    <source>
        <dbReference type="ARBA" id="ARBA00022449"/>
    </source>
</evidence>
<keyword evidence="5" id="KW-0813">Transport</keyword>
<comment type="function">
    <text evidence="1">Multidrug efflux pump.</text>
</comment>
<evidence type="ECO:0000256" key="5">
    <source>
        <dbReference type="ARBA" id="ARBA00022448"/>
    </source>
</evidence>
<protein>
    <recommendedName>
        <fullName evidence="4">Probable multidrug resistance protein NorM</fullName>
    </recommendedName>
    <alternativeName>
        <fullName evidence="12">Multidrug-efflux transporter</fullName>
    </alternativeName>
</protein>
<feature type="transmembrane region" description="Helical" evidence="13">
    <location>
        <begin position="286"/>
        <end position="303"/>
    </location>
</feature>
<name>A0ABX3CN83_9BACI</name>
<evidence type="ECO:0000256" key="9">
    <source>
        <dbReference type="ARBA" id="ARBA00022989"/>
    </source>
</evidence>
<evidence type="ECO:0000256" key="2">
    <source>
        <dbReference type="ARBA" id="ARBA00004651"/>
    </source>
</evidence>
<evidence type="ECO:0000256" key="7">
    <source>
        <dbReference type="ARBA" id="ARBA00022475"/>
    </source>
</evidence>
<feature type="transmembrane region" description="Helical" evidence="13">
    <location>
        <begin position="18"/>
        <end position="38"/>
    </location>
</feature>
<evidence type="ECO:0000256" key="8">
    <source>
        <dbReference type="ARBA" id="ARBA00022692"/>
    </source>
</evidence>
<keyword evidence="8 13" id="KW-0812">Transmembrane</keyword>
<dbReference type="InterPro" id="IPR050222">
    <property type="entry name" value="MATE_MdtK"/>
</dbReference>
<feature type="transmembrane region" description="Helical" evidence="13">
    <location>
        <begin position="200"/>
        <end position="220"/>
    </location>
</feature>
<comment type="similarity">
    <text evidence="3">Belongs to the multi antimicrobial extrusion (MATE) (TC 2.A.66.1) family.</text>
</comment>
<keyword evidence="10" id="KW-0406">Ion transport</keyword>
<dbReference type="NCBIfam" id="TIGR00797">
    <property type="entry name" value="matE"/>
    <property type="match status" value="1"/>
</dbReference>
<comment type="caution">
    <text evidence="14">The sequence shown here is derived from an EMBL/GenBank/DDBJ whole genome shotgun (WGS) entry which is preliminary data.</text>
</comment>
<dbReference type="PANTHER" id="PTHR43298">
    <property type="entry name" value="MULTIDRUG RESISTANCE PROTEIN NORM-RELATED"/>
    <property type="match status" value="1"/>
</dbReference>
<feature type="transmembrane region" description="Helical" evidence="13">
    <location>
        <begin position="58"/>
        <end position="79"/>
    </location>
</feature>
<evidence type="ECO:0000313" key="14">
    <source>
        <dbReference type="EMBL" id="OHX44704.1"/>
    </source>
</evidence>
<feature type="transmembrane region" description="Helical" evidence="13">
    <location>
        <begin position="99"/>
        <end position="116"/>
    </location>
</feature>
<gene>
    <name evidence="14" type="ORF">BBV17_24665</name>
</gene>
<evidence type="ECO:0000256" key="4">
    <source>
        <dbReference type="ARBA" id="ARBA00020268"/>
    </source>
</evidence>
<keyword evidence="6" id="KW-0050">Antiport</keyword>
<feature type="transmembrane region" description="Helical" evidence="13">
    <location>
        <begin position="136"/>
        <end position="158"/>
    </location>
</feature>
<accession>A0ABX3CN83</accession>
<dbReference type="PIRSF" id="PIRSF006603">
    <property type="entry name" value="DinF"/>
    <property type="match status" value="1"/>
</dbReference>
<dbReference type="CDD" id="cd13137">
    <property type="entry name" value="MATE_NorM_like"/>
    <property type="match status" value="1"/>
</dbReference>
<reference evidence="14 15" key="1">
    <citation type="submission" date="2016-07" db="EMBL/GenBank/DDBJ databases">
        <title>Bacillus oceanisediminis whole genome.</title>
        <authorList>
            <person name="Pal Y."/>
            <person name="Verma A."/>
            <person name="Mual P."/>
            <person name="Srinivasan K."/>
        </authorList>
    </citation>
    <scope>NUCLEOTIDE SEQUENCE [LARGE SCALE GENOMIC DNA]</scope>
    <source>
        <strain evidence="14 15">Bhandara28</strain>
    </source>
</reference>
<keyword evidence="7" id="KW-1003">Cell membrane</keyword>
<proteinExistence type="inferred from homology"/>
<dbReference type="EMBL" id="MBRJ01000040">
    <property type="protein sequence ID" value="OHX44704.1"/>
    <property type="molecule type" value="Genomic_DNA"/>
</dbReference>
<feature type="transmembrane region" description="Helical" evidence="13">
    <location>
        <begin position="397"/>
        <end position="425"/>
    </location>
</feature>
<evidence type="ECO:0000256" key="11">
    <source>
        <dbReference type="ARBA" id="ARBA00023136"/>
    </source>
</evidence>
<sequence>MVQTLRSDESNSQILKTILFLAMPAVIENFFQTILGFVDTLFVSKLGLIEVSAVGITNAILAVYFAVFMSIGVAANVLIAKFQGAGDKEKAKEIGDQSIILAIILGVIFGLISFFLAEPLLRLMEVENSVLKPAAIYFQIVATPSIFISLMFVMGSILRGNGDTKTPMKISIYMNLIHIVLDYILIFGFFIIPALGLEGAAYATIISRILGVIGLSFYLLKYNTISANPLNWKINKQILWNLITLGSPAAGERLVMRIGQVLYFGIIVALGTNTFAAHQIAGNIEIFSYMIGYGFAAAATTLVSQRLGANDIHGAKRYANLSILSGTVFMTIFGGNLFILGEWAAYFFTDDYKVVQQIKLALQIDAFIQPALAVVLILTGVYQAAENTKFPMYSTAIGIWIIRTAGVYILGVHFGLGIAGVWIAIGLDNVYRAIWLGINYQNSSWLKYMKIDESSKGIKSS</sequence>